<evidence type="ECO:0000313" key="11">
    <source>
        <dbReference type="Proteomes" id="UP001612915"/>
    </source>
</evidence>
<feature type="transmembrane region" description="Helical" evidence="7">
    <location>
        <begin position="228"/>
        <end position="246"/>
    </location>
</feature>
<dbReference type="InterPro" id="IPR001750">
    <property type="entry name" value="ND/Mrp_TM"/>
</dbReference>
<feature type="transmembrane region" description="Helical" evidence="7">
    <location>
        <begin position="438"/>
        <end position="457"/>
    </location>
</feature>
<evidence type="ECO:0000256" key="6">
    <source>
        <dbReference type="SAM" id="MobiDB-lite"/>
    </source>
</evidence>
<feature type="transmembrane region" description="Helical" evidence="7">
    <location>
        <begin position="512"/>
        <end position="530"/>
    </location>
</feature>
<feature type="transmembrane region" description="Helical" evidence="7">
    <location>
        <begin position="297"/>
        <end position="318"/>
    </location>
</feature>
<organism evidence="10 11">
    <name type="scientific">Spongisporangium articulatum</name>
    <dbReference type="NCBI Taxonomy" id="3362603"/>
    <lineage>
        <taxon>Bacteria</taxon>
        <taxon>Bacillati</taxon>
        <taxon>Actinomycetota</taxon>
        <taxon>Actinomycetes</taxon>
        <taxon>Kineosporiales</taxon>
        <taxon>Kineosporiaceae</taxon>
        <taxon>Spongisporangium</taxon>
    </lineage>
</organism>
<dbReference type="NCBIfam" id="TIGR01974">
    <property type="entry name" value="NDH_I_L"/>
    <property type="match status" value="1"/>
</dbReference>
<evidence type="ECO:0000256" key="1">
    <source>
        <dbReference type="ARBA" id="ARBA00004127"/>
    </source>
</evidence>
<feature type="transmembrane region" description="Helical" evidence="7">
    <location>
        <begin position="641"/>
        <end position="662"/>
    </location>
</feature>
<feature type="domain" description="NADH:quinone oxidoreductase/Mrp antiporter transmembrane" evidence="8">
    <location>
        <begin position="153"/>
        <end position="433"/>
    </location>
</feature>
<evidence type="ECO:0000256" key="4">
    <source>
        <dbReference type="ARBA" id="ARBA00023136"/>
    </source>
</evidence>
<evidence type="ECO:0000259" key="9">
    <source>
        <dbReference type="Pfam" id="PF00662"/>
    </source>
</evidence>
<dbReference type="Pfam" id="PF00662">
    <property type="entry name" value="Proton_antipo_N"/>
    <property type="match status" value="1"/>
</dbReference>
<feature type="transmembrane region" description="Helical" evidence="7">
    <location>
        <begin position="366"/>
        <end position="385"/>
    </location>
</feature>
<evidence type="ECO:0000256" key="5">
    <source>
        <dbReference type="RuleBase" id="RU000320"/>
    </source>
</evidence>
<dbReference type="PANTHER" id="PTHR42829:SF2">
    <property type="entry name" value="NADH-UBIQUINONE OXIDOREDUCTASE CHAIN 5"/>
    <property type="match status" value="1"/>
</dbReference>
<keyword evidence="3 7" id="KW-1133">Transmembrane helix</keyword>
<accession>A0ABW8ANV3</accession>
<feature type="transmembrane region" description="Helical" evidence="7">
    <location>
        <begin position="97"/>
        <end position="120"/>
    </location>
</feature>
<dbReference type="Pfam" id="PF00361">
    <property type="entry name" value="Proton_antipo_M"/>
    <property type="match status" value="1"/>
</dbReference>
<dbReference type="PRINTS" id="PR01434">
    <property type="entry name" value="NADHDHGNASE5"/>
</dbReference>
<evidence type="ECO:0000256" key="7">
    <source>
        <dbReference type="SAM" id="Phobius"/>
    </source>
</evidence>
<feature type="transmembrane region" description="Helical" evidence="7">
    <location>
        <begin position="397"/>
        <end position="418"/>
    </location>
</feature>
<dbReference type="InterPro" id="IPR001516">
    <property type="entry name" value="Proton_antipo_N"/>
</dbReference>
<feature type="transmembrane region" description="Helical" evidence="7">
    <location>
        <begin position="132"/>
        <end position="149"/>
    </location>
</feature>
<dbReference type="InterPro" id="IPR003945">
    <property type="entry name" value="NU5C-like"/>
</dbReference>
<feature type="region of interest" description="Disordered" evidence="6">
    <location>
        <begin position="474"/>
        <end position="495"/>
    </location>
</feature>
<keyword evidence="4 7" id="KW-0472">Membrane</keyword>
<sequence>MDYFTAANLTPTTLAGAAVLVGVCLPAVAAATGLYLGSRSRGFGSDFAVVGAFVAMVAAFVETYAVLDGGPVDSIPFLGSARTGGALLDLSLQADELSAFTSLAVTVVAFCVQLYSVAYLAGDGTPEHPTRYAGYAATVSLFTSAMLLVVHTDDLVLLLVGWELMGLASYLLVGHHSEREAARAAAVKAFLTTRVGDVGLLLAVVVLFAGAGTTSIGGLTAAIAQGDVGHGTLLAAALLALAGVAGKSAQFPLHTWLPDAMEGPTPISALIHAATMVAAGVYLVIRLLPVYLAVPGALQVAAVIAAITMVGAAGAAFAQDDLKRLLAYSTISQVAYMLAGVAMTAGDPAGAQAGLFHLLSHAAFKALLFLAAGCVVHLVGSTLLADMGGLWHTHRSLAVLFGLGLAALAGVPPLSGFWSKEAVLTAAEGAAHDGLWTGWLVLLAGLATALLTGLYAGRAWTMVALGEPVLPGAPVRGDAETEKPHQALEPGADEELVEETGHAHRLPRRMTFPLYLLAVPTVGLGLVLLHPPALLDGLGVDVITGYTGSVLAIAGLGWALSAPRLGTVDIADTLPADLRGLLRDGLRVEAAQRALVVRPVQALARWVQVGDRDVVDAYVRATPVVVAIGGRTLRRFSTGLATGYLVWVAVGAVLAGIAGVVLS</sequence>
<feature type="transmembrane region" description="Helical" evidence="7">
    <location>
        <begin position="267"/>
        <end position="285"/>
    </location>
</feature>
<evidence type="ECO:0000259" key="8">
    <source>
        <dbReference type="Pfam" id="PF00361"/>
    </source>
</evidence>
<gene>
    <name evidence="10" type="ORF">ACIB24_13385</name>
</gene>
<feature type="transmembrane region" description="Helical" evidence="7">
    <location>
        <begin position="542"/>
        <end position="560"/>
    </location>
</feature>
<evidence type="ECO:0000256" key="3">
    <source>
        <dbReference type="ARBA" id="ARBA00022989"/>
    </source>
</evidence>
<dbReference type="Proteomes" id="UP001612915">
    <property type="component" value="Unassembled WGS sequence"/>
</dbReference>
<dbReference type="PRINTS" id="PR01435">
    <property type="entry name" value="NPOXDRDTASE5"/>
</dbReference>
<feature type="compositionally biased region" description="Basic and acidic residues" evidence="6">
    <location>
        <begin position="477"/>
        <end position="486"/>
    </location>
</feature>
<comment type="caution">
    <text evidence="10">The sequence shown here is derived from an EMBL/GenBank/DDBJ whole genome shotgun (WGS) entry which is preliminary data.</text>
</comment>
<feature type="domain" description="NADH-Ubiquinone oxidoreductase (complex I) chain 5 N-terminal" evidence="9">
    <location>
        <begin position="85"/>
        <end position="123"/>
    </location>
</feature>
<feature type="transmembrane region" description="Helical" evidence="7">
    <location>
        <begin position="12"/>
        <end position="35"/>
    </location>
</feature>
<dbReference type="RefSeq" id="WP_398280934.1">
    <property type="nucleotide sequence ID" value="NZ_JBITLV010000004.1"/>
</dbReference>
<dbReference type="Gene3D" id="1.20.5.2700">
    <property type="match status" value="1"/>
</dbReference>
<feature type="transmembrane region" description="Helical" evidence="7">
    <location>
        <begin position="325"/>
        <end position="346"/>
    </location>
</feature>
<proteinExistence type="predicted"/>
<feature type="transmembrane region" description="Helical" evidence="7">
    <location>
        <begin position="155"/>
        <end position="173"/>
    </location>
</feature>
<dbReference type="PANTHER" id="PTHR42829">
    <property type="entry name" value="NADH-UBIQUINONE OXIDOREDUCTASE CHAIN 5"/>
    <property type="match status" value="1"/>
</dbReference>
<name>A0ABW8ANV3_9ACTN</name>
<evidence type="ECO:0000313" key="10">
    <source>
        <dbReference type="EMBL" id="MFI7588058.1"/>
    </source>
</evidence>
<keyword evidence="2 5" id="KW-0812">Transmembrane</keyword>
<feature type="transmembrane region" description="Helical" evidence="7">
    <location>
        <begin position="47"/>
        <end position="67"/>
    </location>
</feature>
<dbReference type="InterPro" id="IPR018393">
    <property type="entry name" value="NADHpl_OxRdtase_5_subgr"/>
</dbReference>
<reference evidence="10 11" key="1">
    <citation type="submission" date="2024-10" db="EMBL/GenBank/DDBJ databases">
        <title>The Natural Products Discovery Center: Release of the First 8490 Sequenced Strains for Exploring Actinobacteria Biosynthetic Diversity.</title>
        <authorList>
            <person name="Kalkreuter E."/>
            <person name="Kautsar S.A."/>
            <person name="Yang D."/>
            <person name="Bader C.D."/>
            <person name="Teijaro C.N."/>
            <person name="Fluegel L."/>
            <person name="Davis C.M."/>
            <person name="Simpson J.R."/>
            <person name="Lauterbach L."/>
            <person name="Steele A.D."/>
            <person name="Gui C."/>
            <person name="Meng S."/>
            <person name="Li G."/>
            <person name="Viehrig K."/>
            <person name="Ye F."/>
            <person name="Su P."/>
            <person name="Kiefer A.F."/>
            <person name="Nichols A."/>
            <person name="Cepeda A.J."/>
            <person name="Yan W."/>
            <person name="Fan B."/>
            <person name="Jiang Y."/>
            <person name="Adhikari A."/>
            <person name="Zheng C.-J."/>
            <person name="Schuster L."/>
            <person name="Cowan T.M."/>
            <person name="Smanski M.J."/>
            <person name="Chevrette M.G."/>
            <person name="De Carvalho L.P.S."/>
            <person name="Shen B."/>
        </authorList>
    </citation>
    <scope>NUCLEOTIDE SEQUENCE [LARGE SCALE GENOMIC DNA]</scope>
    <source>
        <strain evidence="10 11">NPDC049639</strain>
    </source>
</reference>
<comment type="subcellular location">
    <subcellularLocation>
        <location evidence="1">Endomembrane system</location>
        <topology evidence="1">Multi-pass membrane protein</topology>
    </subcellularLocation>
    <subcellularLocation>
        <location evidence="5">Membrane</location>
        <topology evidence="5">Multi-pass membrane protein</topology>
    </subcellularLocation>
</comment>
<protein>
    <submittedName>
        <fullName evidence="10">NADH-quinone oxidoreductase subunit L</fullName>
    </submittedName>
</protein>
<evidence type="ECO:0000256" key="2">
    <source>
        <dbReference type="ARBA" id="ARBA00022692"/>
    </source>
</evidence>
<keyword evidence="11" id="KW-1185">Reference proteome</keyword>
<feature type="transmembrane region" description="Helical" evidence="7">
    <location>
        <begin position="198"/>
        <end position="222"/>
    </location>
</feature>
<dbReference type="EMBL" id="JBITLV010000004">
    <property type="protein sequence ID" value="MFI7588058.1"/>
    <property type="molecule type" value="Genomic_DNA"/>
</dbReference>